<name>A0A9X3ZK78_9HYPH</name>
<evidence type="ECO:0000313" key="2">
    <source>
        <dbReference type="EMBL" id="MDA5401546.1"/>
    </source>
</evidence>
<dbReference type="SUPFAM" id="SSF51556">
    <property type="entry name" value="Metallo-dependent hydrolases"/>
    <property type="match status" value="1"/>
</dbReference>
<dbReference type="InterPro" id="IPR051781">
    <property type="entry name" value="Metallo-dep_Hydrolase"/>
</dbReference>
<organism evidence="2 3">
    <name type="scientific">Hoeflea prorocentri</name>
    <dbReference type="NCBI Taxonomy" id="1922333"/>
    <lineage>
        <taxon>Bacteria</taxon>
        <taxon>Pseudomonadati</taxon>
        <taxon>Pseudomonadota</taxon>
        <taxon>Alphaproteobacteria</taxon>
        <taxon>Hyphomicrobiales</taxon>
        <taxon>Rhizobiaceae</taxon>
        <taxon>Hoeflea</taxon>
    </lineage>
</organism>
<dbReference type="Proteomes" id="UP001151234">
    <property type="component" value="Unassembled WGS sequence"/>
</dbReference>
<comment type="caution">
    <text evidence="2">The sequence shown here is derived from an EMBL/GenBank/DDBJ whole genome shotgun (WGS) entry which is preliminary data.</text>
</comment>
<dbReference type="CDD" id="cd01299">
    <property type="entry name" value="Met_dep_hydrolase_A"/>
    <property type="match status" value="1"/>
</dbReference>
<dbReference type="AlphaFoldDB" id="A0A9X3ZK78"/>
<dbReference type="GO" id="GO:0016810">
    <property type="term" value="F:hydrolase activity, acting on carbon-nitrogen (but not peptide) bonds"/>
    <property type="evidence" value="ECO:0007669"/>
    <property type="project" value="InterPro"/>
</dbReference>
<keyword evidence="3" id="KW-1185">Reference proteome</keyword>
<dbReference type="SUPFAM" id="SSF51338">
    <property type="entry name" value="Composite domain of metallo-dependent hydrolases"/>
    <property type="match status" value="1"/>
</dbReference>
<dbReference type="InterPro" id="IPR032466">
    <property type="entry name" value="Metal_Hydrolase"/>
</dbReference>
<dbReference type="Pfam" id="PF01979">
    <property type="entry name" value="Amidohydro_1"/>
    <property type="match status" value="1"/>
</dbReference>
<reference evidence="2" key="1">
    <citation type="submission" date="2022-11" db="EMBL/GenBank/DDBJ databases">
        <title>Draft genome sequence of Hoeflea poritis E7-10 and Hoeflea prorocentri PM5-8, separated from scleractinian coral Porites lutea and marine dinoflagellate.</title>
        <authorList>
            <person name="Zhang G."/>
            <person name="Wei Q."/>
            <person name="Cai L."/>
        </authorList>
    </citation>
    <scope>NUCLEOTIDE SEQUENCE</scope>
    <source>
        <strain evidence="2">PM5-8</strain>
    </source>
</reference>
<sequence length="426" mass="45606">MTPVSNDTPPGRSAGPSGVLLTNGQLIDGIEDQAVDGCHVYVENGVIKAVGKEALSSAAELKIDLKGKFILPGLIDCHVHVIATTVRLAENALQSDSLITAKSISILKGMLERGFTTVRDAGGADFGLQQAVEHGYIDGPRLVISGKALSQTGGHSDFRGRYDTRSSEWFATRLGALGYAVDGVENLRCAIRQQIKGGANFVKLMVNGGVASPTDPINFLGFAEDEIRAAVEEAEMAQTYVAGHLYTAEAIKRAIRCGLRSVEHATLVDDEGANLIRQYNAVAVPTLIIFEALHRHGQALGFPDEAIAKIDSVRLPGLTSLETLKKAGVTMGFGSDLLGELHDLQSEEFLLRSEVLSAQEIIRSATLDAAKVLQMEDEIGCVQIGANADLLVMDEDPLLDITALNKQGRNMPLIMKGGKFYKNMLN</sequence>
<dbReference type="RefSeq" id="WP_267993528.1">
    <property type="nucleotide sequence ID" value="NZ_JAPJZI010000002.1"/>
</dbReference>
<dbReference type="Gene3D" id="2.30.40.10">
    <property type="entry name" value="Urease, subunit C, domain 1"/>
    <property type="match status" value="1"/>
</dbReference>
<dbReference type="InterPro" id="IPR011059">
    <property type="entry name" value="Metal-dep_hydrolase_composite"/>
</dbReference>
<proteinExistence type="predicted"/>
<dbReference type="InterPro" id="IPR057744">
    <property type="entry name" value="OTAase-like"/>
</dbReference>
<protein>
    <submittedName>
        <fullName evidence="2">Amidohydrolase family protein</fullName>
    </submittedName>
</protein>
<evidence type="ECO:0000259" key="1">
    <source>
        <dbReference type="Pfam" id="PF01979"/>
    </source>
</evidence>
<evidence type="ECO:0000313" key="3">
    <source>
        <dbReference type="Proteomes" id="UP001151234"/>
    </source>
</evidence>
<gene>
    <name evidence="2" type="ORF">OQ273_23470</name>
</gene>
<dbReference type="InterPro" id="IPR006680">
    <property type="entry name" value="Amidohydro-rel"/>
</dbReference>
<dbReference type="EMBL" id="JAPJZI010000002">
    <property type="protein sequence ID" value="MDA5401546.1"/>
    <property type="molecule type" value="Genomic_DNA"/>
</dbReference>
<accession>A0A9X3ZK78</accession>
<dbReference type="Gene3D" id="3.20.20.140">
    <property type="entry name" value="Metal-dependent hydrolases"/>
    <property type="match status" value="1"/>
</dbReference>
<dbReference type="PANTHER" id="PTHR43135:SF3">
    <property type="entry name" value="ALPHA-D-RIBOSE 1-METHYLPHOSPHONATE 5-TRIPHOSPHATE DIPHOSPHATASE"/>
    <property type="match status" value="1"/>
</dbReference>
<dbReference type="PANTHER" id="PTHR43135">
    <property type="entry name" value="ALPHA-D-RIBOSE 1-METHYLPHOSPHONATE 5-TRIPHOSPHATE DIPHOSPHATASE"/>
    <property type="match status" value="1"/>
</dbReference>
<feature type="domain" description="Amidohydrolase-related" evidence="1">
    <location>
        <begin position="69"/>
        <end position="409"/>
    </location>
</feature>